<gene>
    <name evidence="2" type="ORF">C7959_11142</name>
</gene>
<evidence type="ECO:0000256" key="1">
    <source>
        <dbReference type="SAM" id="Phobius"/>
    </source>
</evidence>
<accession>A0A4V3GYB3</accession>
<keyword evidence="1" id="KW-0812">Transmembrane</keyword>
<feature type="transmembrane region" description="Helical" evidence="1">
    <location>
        <begin position="12"/>
        <end position="32"/>
    </location>
</feature>
<evidence type="ECO:0000313" key="2">
    <source>
        <dbReference type="EMBL" id="TDX51646.1"/>
    </source>
</evidence>
<reference evidence="2 3" key="1">
    <citation type="submission" date="2019-03" db="EMBL/GenBank/DDBJ databases">
        <title>Subsurface microbial communities from deep shales in Ohio and West Virginia, USA.</title>
        <authorList>
            <person name="Wrighton K."/>
        </authorList>
    </citation>
    <scope>NUCLEOTIDE SEQUENCE [LARGE SCALE GENOMIC DNA]</scope>
    <source>
        <strain evidence="2 3">MSL 6dP</strain>
    </source>
</reference>
<dbReference type="AlphaFoldDB" id="A0A4V3GYB3"/>
<keyword evidence="3" id="KW-1185">Reference proteome</keyword>
<sequence length="33" mass="3424">MGDYGDCGYDGSVAVVLFLILILLVLGINGGYC</sequence>
<evidence type="ECO:0008006" key="4">
    <source>
        <dbReference type="Google" id="ProtNLM"/>
    </source>
</evidence>
<keyword evidence="1" id="KW-1133">Transmembrane helix</keyword>
<comment type="caution">
    <text evidence="2">The sequence shown here is derived from an EMBL/GenBank/DDBJ whole genome shotgun (WGS) entry which is preliminary data.</text>
</comment>
<dbReference type="STRING" id="926561.GCA_000379025_01273"/>
<proteinExistence type="predicted"/>
<organism evidence="2 3">
    <name type="scientific">Orenia marismortui</name>
    <dbReference type="NCBI Taxonomy" id="46469"/>
    <lineage>
        <taxon>Bacteria</taxon>
        <taxon>Bacillati</taxon>
        <taxon>Bacillota</taxon>
        <taxon>Clostridia</taxon>
        <taxon>Halanaerobiales</taxon>
        <taxon>Halobacteroidaceae</taxon>
        <taxon>Orenia</taxon>
    </lineage>
</organism>
<dbReference type="Proteomes" id="UP000295832">
    <property type="component" value="Unassembled WGS sequence"/>
</dbReference>
<dbReference type="EMBL" id="SOEG01000011">
    <property type="protein sequence ID" value="TDX51646.1"/>
    <property type="molecule type" value="Genomic_DNA"/>
</dbReference>
<protein>
    <recommendedName>
        <fullName evidence="4">YjcZ family sporulation protein</fullName>
    </recommendedName>
</protein>
<keyword evidence="1" id="KW-0472">Membrane</keyword>
<name>A0A4V3GYB3_9FIRM</name>
<evidence type="ECO:0000313" key="3">
    <source>
        <dbReference type="Proteomes" id="UP000295832"/>
    </source>
</evidence>